<dbReference type="GO" id="GO:0015990">
    <property type="term" value="P:electron transport coupled proton transport"/>
    <property type="evidence" value="ECO:0007669"/>
    <property type="project" value="TreeGrafter"/>
</dbReference>
<feature type="transmembrane region" description="Helical" evidence="17">
    <location>
        <begin position="216"/>
        <end position="241"/>
    </location>
</feature>
<dbReference type="InterPro" id="IPR001750">
    <property type="entry name" value="ND/Mrp_TM"/>
</dbReference>
<keyword evidence="13 17" id="KW-0830">Ubiquinone</keyword>
<evidence type="ECO:0000256" key="14">
    <source>
        <dbReference type="ARBA" id="ARBA00023128"/>
    </source>
</evidence>
<keyword evidence="9" id="KW-1278">Translocase</keyword>
<evidence type="ECO:0000256" key="3">
    <source>
        <dbReference type="ARBA" id="ARBA00009025"/>
    </source>
</evidence>
<keyword evidence="14 17" id="KW-0496">Mitochondrion</keyword>
<comment type="function">
    <text evidence="17">Core subunit of the mitochondrial membrane respiratory chain NADH dehydrogenase (Complex I) which catalyzes electron transfer from NADH through the respiratory chain, using ubiquinone as an electron acceptor. Essential for the catalytic activity and assembly of complex I.</text>
</comment>
<comment type="subcellular location">
    <subcellularLocation>
        <location evidence="2 17">Mitochondrion membrane</location>
        <topology evidence="2 17">Multi-pass membrane protein</topology>
    </subcellularLocation>
</comment>
<name>A0A0U2D8T8_CHRHO</name>
<evidence type="ECO:0000256" key="4">
    <source>
        <dbReference type="ARBA" id="ARBA00012944"/>
    </source>
</evidence>
<evidence type="ECO:0000256" key="15">
    <source>
        <dbReference type="ARBA" id="ARBA00023136"/>
    </source>
</evidence>
<evidence type="ECO:0000256" key="9">
    <source>
        <dbReference type="ARBA" id="ARBA00022967"/>
    </source>
</evidence>
<evidence type="ECO:0000259" key="19">
    <source>
        <dbReference type="Pfam" id="PF01059"/>
    </source>
</evidence>
<dbReference type="GO" id="GO:0031966">
    <property type="term" value="C:mitochondrial membrane"/>
    <property type="evidence" value="ECO:0007669"/>
    <property type="project" value="UniProtKB-SubCell"/>
</dbReference>
<keyword evidence="15 17" id="KW-0472">Membrane</keyword>
<evidence type="ECO:0000256" key="2">
    <source>
        <dbReference type="ARBA" id="ARBA00004225"/>
    </source>
</evidence>
<keyword evidence="11 17" id="KW-1133">Transmembrane helix</keyword>
<geneLocation type="mitochondrion" evidence="20"/>
<evidence type="ECO:0000256" key="6">
    <source>
        <dbReference type="ARBA" id="ARBA00022448"/>
    </source>
</evidence>
<dbReference type="PANTHER" id="PTHR43507:SF20">
    <property type="entry name" value="NADH-UBIQUINONE OXIDOREDUCTASE CHAIN 4"/>
    <property type="match status" value="1"/>
</dbReference>
<comment type="similarity">
    <text evidence="3 17">Belongs to the complex I subunit 4 family.</text>
</comment>
<evidence type="ECO:0000256" key="5">
    <source>
        <dbReference type="ARBA" id="ARBA00021006"/>
    </source>
</evidence>
<feature type="transmembrane region" description="Helical" evidence="17">
    <location>
        <begin position="182"/>
        <end position="204"/>
    </location>
</feature>
<feature type="transmembrane region" description="Helical" evidence="17">
    <location>
        <begin position="373"/>
        <end position="401"/>
    </location>
</feature>
<evidence type="ECO:0000313" key="20">
    <source>
        <dbReference type="EMBL" id="AKN78905.1"/>
    </source>
</evidence>
<keyword evidence="6 17" id="KW-0813">Transport</keyword>
<evidence type="ECO:0000256" key="12">
    <source>
        <dbReference type="ARBA" id="ARBA00023027"/>
    </source>
</evidence>
<evidence type="ECO:0000256" key="7">
    <source>
        <dbReference type="ARBA" id="ARBA00022660"/>
    </source>
</evidence>
<evidence type="ECO:0000259" key="18">
    <source>
        <dbReference type="Pfam" id="PF00361"/>
    </source>
</evidence>
<protein>
    <recommendedName>
        <fullName evidence="5 17">NADH-ubiquinone oxidoreductase chain 4</fullName>
        <ecNumber evidence="4 17">7.1.1.2</ecNumber>
    </recommendedName>
</protein>
<feature type="transmembrane region" description="Helical" evidence="17">
    <location>
        <begin position="343"/>
        <end position="361"/>
    </location>
</feature>
<feature type="transmembrane region" description="Helical" evidence="17">
    <location>
        <begin position="7"/>
        <end position="36"/>
    </location>
</feature>
<evidence type="ECO:0000256" key="13">
    <source>
        <dbReference type="ARBA" id="ARBA00023075"/>
    </source>
</evidence>
<feature type="transmembrane region" description="Helical" evidence="17">
    <location>
        <begin position="86"/>
        <end position="104"/>
    </location>
</feature>
<feature type="transmembrane region" description="Helical" evidence="17">
    <location>
        <begin position="247"/>
        <end position="265"/>
    </location>
</feature>
<feature type="domain" description="NADH:ubiquinone oxidoreductase chain 4 N-terminal" evidence="19">
    <location>
        <begin position="1"/>
        <end position="103"/>
    </location>
</feature>
<keyword evidence="10 17" id="KW-0249">Electron transport</keyword>
<keyword evidence="8 17" id="KW-0812">Transmembrane</keyword>
<accession>A0A0U2D8T8</accession>
<sequence length="444" mass="51084">MLKFLLFILFMFPLCLINNMFWMVQFLLFVISFMFIFFNYSSNYFVNISYFMGYDMMSYGLILLSLWICSLMILASGKILKTSNFVNLFLFNLLLLLMFLVLTFSSINFFMFYLFFESSLIPTLFLILGWGYQPERLQAGMYLLFYTLFVSLPMLIGILYIYNILGTMNFYLMNNYLFNYELLYFCMIMAFLVKLPMFLVHLWLPKAHVEAPVSGSMILAGIMLKLGGYGLLRILSIIQLIGLKFNFIWISISLVGGVLVSLVCLRQTDLKALIAYSSVAHMGIVLSGLMTMTYWGIYGSYVLMIAHGLCSSGLFCLANITYERLSSRSLLINKGLLNYMPSLSLWWFLLCAGNMAAPPTLNLLGEVVLINSIVSYSFLTMFVLALLSFFSAAYTLYLYAYSQHGKIFLGSYSFESGNNREFLLLFLHWLPLNLLMIKMDICLF</sequence>
<dbReference type="InterPro" id="IPR003918">
    <property type="entry name" value="NADH_UbQ_OxRdtase"/>
</dbReference>
<dbReference type="Pfam" id="PF00361">
    <property type="entry name" value="Proton_antipo_M"/>
    <property type="match status" value="1"/>
</dbReference>
<dbReference type="InterPro" id="IPR000260">
    <property type="entry name" value="NADH4_N"/>
</dbReference>
<evidence type="ECO:0000256" key="10">
    <source>
        <dbReference type="ARBA" id="ARBA00022982"/>
    </source>
</evidence>
<feature type="domain" description="NADH:quinone oxidoreductase/Mrp antiporter transmembrane" evidence="18">
    <location>
        <begin position="107"/>
        <end position="390"/>
    </location>
</feature>
<comment type="function">
    <text evidence="1">Core subunit of the mitochondrial membrane respiratory chain NADH dehydrogenase (Complex I) that is believed to belong to the minimal assembly required for catalysis. Complex I functions in the transfer of electrons from NADH to the respiratory chain. The immediate electron acceptor for the enzyme is believed to be ubiquinone.</text>
</comment>
<reference evidence="20" key="1">
    <citation type="journal article" date="2015" name="Mitochondrial DNA">
        <title>The mitochondrial genome of the garden pea leafminer Chromatomyia horticola (Goureau, 1851) (Diptera: Agromyzidae).</title>
        <authorList>
            <person name="Wang Y.Z."/>
            <person name="Jin G.H."/>
            <person name="Zhu J.Y."/>
            <person name="Wei S.J."/>
        </authorList>
    </citation>
    <scope>NUCLEOTIDE SEQUENCE</scope>
</reference>
<dbReference type="PANTHER" id="PTHR43507">
    <property type="entry name" value="NADH-UBIQUINONE OXIDOREDUCTASE CHAIN 4"/>
    <property type="match status" value="1"/>
</dbReference>
<feature type="transmembrane region" description="Helical" evidence="17">
    <location>
        <begin position="56"/>
        <end position="74"/>
    </location>
</feature>
<keyword evidence="7 17" id="KW-0679">Respiratory chain</keyword>
<evidence type="ECO:0000256" key="11">
    <source>
        <dbReference type="ARBA" id="ARBA00022989"/>
    </source>
</evidence>
<dbReference type="EC" id="7.1.1.2" evidence="4 17"/>
<feature type="transmembrane region" description="Helical" evidence="17">
    <location>
        <begin position="301"/>
        <end position="322"/>
    </location>
</feature>
<evidence type="ECO:0000256" key="8">
    <source>
        <dbReference type="ARBA" id="ARBA00022692"/>
    </source>
</evidence>
<evidence type="ECO:0000256" key="17">
    <source>
        <dbReference type="RuleBase" id="RU003297"/>
    </source>
</evidence>
<evidence type="ECO:0000256" key="16">
    <source>
        <dbReference type="ARBA" id="ARBA00049551"/>
    </source>
</evidence>
<dbReference type="GO" id="GO:0042773">
    <property type="term" value="P:ATP synthesis coupled electron transport"/>
    <property type="evidence" value="ECO:0007669"/>
    <property type="project" value="InterPro"/>
</dbReference>
<dbReference type="GO" id="GO:0003954">
    <property type="term" value="F:NADH dehydrogenase activity"/>
    <property type="evidence" value="ECO:0007669"/>
    <property type="project" value="TreeGrafter"/>
</dbReference>
<dbReference type="GO" id="GO:0008137">
    <property type="term" value="F:NADH dehydrogenase (ubiquinone) activity"/>
    <property type="evidence" value="ECO:0007669"/>
    <property type="project" value="UniProtKB-UniRule"/>
</dbReference>
<dbReference type="Pfam" id="PF01059">
    <property type="entry name" value="Oxidored_q5_N"/>
    <property type="match status" value="1"/>
</dbReference>
<feature type="transmembrane region" description="Helical" evidence="17">
    <location>
        <begin position="143"/>
        <end position="162"/>
    </location>
</feature>
<keyword evidence="12 17" id="KW-0520">NAD</keyword>
<dbReference type="GO" id="GO:0048039">
    <property type="term" value="F:ubiquinone binding"/>
    <property type="evidence" value="ECO:0007669"/>
    <property type="project" value="TreeGrafter"/>
</dbReference>
<comment type="catalytic activity">
    <reaction evidence="16 17">
        <text>a ubiquinone + NADH + 5 H(+)(in) = a ubiquinol + NAD(+) + 4 H(+)(out)</text>
        <dbReference type="Rhea" id="RHEA:29091"/>
        <dbReference type="Rhea" id="RHEA-COMP:9565"/>
        <dbReference type="Rhea" id="RHEA-COMP:9566"/>
        <dbReference type="ChEBI" id="CHEBI:15378"/>
        <dbReference type="ChEBI" id="CHEBI:16389"/>
        <dbReference type="ChEBI" id="CHEBI:17976"/>
        <dbReference type="ChEBI" id="CHEBI:57540"/>
        <dbReference type="ChEBI" id="CHEBI:57945"/>
        <dbReference type="EC" id="7.1.1.2"/>
    </reaction>
</comment>
<feature type="transmembrane region" description="Helical" evidence="17">
    <location>
        <begin position="110"/>
        <end position="131"/>
    </location>
</feature>
<dbReference type="EMBL" id="KR047789">
    <property type="protein sequence ID" value="AKN78905.1"/>
    <property type="molecule type" value="Genomic_DNA"/>
</dbReference>
<dbReference type="AlphaFoldDB" id="A0A0U2D8T8"/>
<gene>
    <name evidence="20" type="primary">ND4</name>
</gene>
<feature type="transmembrane region" description="Helical" evidence="17">
    <location>
        <begin position="272"/>
        <end position="295"/>
    </location>
</feature>
<evidence type="ECO:0000256" key="1">
    <source>
        <dbReference type="ARBA" id="ARBA00003257"/>
    </source>
</evidence>
<proteinExistence type="inferred from homology"/>
<dbReference type="PRINTS" id="PR01437">
    <property type="entry name" value="NUOXDRDTASE4"/>
</dbReference>
<organism evidence="20">
    <name type="scientific">Chromatomyia horticola</name>
    <name type="common">Garden pea leafminer</name>
    <name type="synonym">Phytomyza horticola</name>
    <dbReference type="NCBI Taxonomy" id="239095"/>
    <lineage>
        <taxon>Eukaryota</taxon>
        <taxon>Metazoa</taxon>
        <taxon>Ecdysozoa</taxon>
        <taxon>Arthropoda</taxon>
        <taxon>Hexapoda</taxon>
        <taxon>Insecta</taxon>
        <taxon>Pterygota</taxon>
        <taxon>Neoptera</taxon>
        <taxon>Endopterygota</taxon>
        <taxon>Diptera</taxon>
        <taxon>Brachycera</taxon>
        <taxon>Muscomorpha</taxon>
        <taxon>Opomyzoidea</taxon>
        <taxon>Agromyzidae</taxon>
        <taxon>Phytomyzinae</taxon>
        <taxon>Chromatomyia</taxon>
    </lineage>
</organism>